<protein>
    <submittedName>
        <fullName evidence="1">Uncharacterized protein</fullName>
    </submittedName>
</protein>
<dbReference type="AlphaFoldDB" id="A0A8J7VQH4"/>
<dbReference type="EMBL" id="JAGQFT020000009">
    <property type="protein sequence ID" value="MBS7458138.1"/>
    <property type="molecule type" value="Genomic_DNA"/>
</dbReference>
<comment type="caution">
    <text evidence="1">The sequence shown here is derived from an EMBL/GenBank/DDBJ whole genome shotgun (WGS) entry which is preliminary data.</text>
</comment>
<accession>A0A8J7VQH4</accession>
<name>A0A8J7VQH4_9GAMM</name>
<dbReference type="RefSeq" id="WP_211925110.1">
    <property type="nucleotide sequence ID" value="NZ_JAGQFT020000009.1"/>
</dbReference>
<keyword evidence="3" id="KW-1185">Reference proteome</keyword>
<evidence type="ECO:0000313" key="3">
    <source>
        <dbReference type="Proteomes" id="UP000675747"/>
    </source>
</evidence>
<organism evidence="1">
    <name type="scientific">Coralloluteibacterium stylophorae</name>
    <dbReference type="NCBI Taxonomy" id="1776034"/>
    <lineage>
        <taxon>Bacteria</taxon>
        <taxon>Pseudomonadati</taxon>
        <taxon>Pseudomonadota</taxon>
        <taxon>Gammaproteobacteria</taxon>
        <taxon>Lysobacterales</taxon>
        <taxon>Lysobacteraceae</taxon>
        <taxon>Coralloluteibacterium</taxon>
    </lineage>
</organism>
<gene>
    <name evidence="1" type="ORF">KB893_01220</name>
    <name evidence="2" type="ORF">KB893_013440</name>
</gene>
<reference evidence="2 3" key="1">
    <citation type="journal article" date="2021" name="Microbiol. Resour. Announc.">
        <title>Draft Genome Sequence of Coralloluteibacterium stylophorae LMG 29479T.</title>
        <authorList>
            <person name="Karlyshev A.V."/>
            <person name="Kudryashova E.B."/>
            <person name="Ariskina E.V."/>
            <person name="Conroy A.P."/>
            <person name="Abidueva E.Y."/>
        </authorList>
    </citation>
    <scope>NUCLEOTIDE SEQUENCE [LARGE SCALE GENOMIC DNA]</scope>
    <source>
        <strain evidence="2 3">LMG 29479</strain>
    </source>
</reference>
<reference evidence="1" key="2">
    <citation type="submission" date="2021-04" db="EMBL/GenBank/DDBJ databases">
        <authorList>
            <person name="Karlyshev A.V."/>
        </authorList>
    </citation>
    <scope>NUCLEOTIDE SEQUENCE</scope>
    <source>
        <strain evidence="1">LMG 29479</strain>
    </source>
</reference>
<dbReference type="Proteomes" id="UP000675747">
    <property type="component" value="Unassembled WGS sequence"/>
</dbReference>
<evidence type="ECO:0000313" key="1">
    <source>
        <dbReference type="EMBL" id="MBR0561145.1"/>
    </source>
</evidence>
<proteinExistence type="predicted"/>
<sequence length="91" mass="10023">MSLVFQVCHDAGSRRWQVRRNDIPVERGLPCRDAALAAALVLAQDEQRRRQPHAALRIDRGRGLVWLETAAAPAADAAARERWEGVGLPCG</sequence>
<dbReference type="EMBL" id="JAGQFT010000003">
    <property type="protein sequence ID" value="MBR0561145.1"/>
    <property type="molecule type" value="Genomic_DNA"/>
</dbReference>
<evidence type="ECO:0000313" key="2">
    <source>
        <dbReference type="EMBL" id="MBS7458138.1"/>
    </source>
</evidence>